<reference evidence="9 10" key="1">
    <citation type="submission" date="2019-01" db="EMBL/GenBank/DDBJ databases">
        <title>Nuclear Genome Assembly of the Microalgal Biofuel strain Nannochloropsis salina CCMP1776.</title>
        <authorList>
            <person name="Hovde B."/>
        </authorList>
    </citation>
    <scope>NUCLEOTIDE SEQUENCE [LARGE SCALE GENOMIC DNA]</scope>
    <source>
        <strain evidence="9 10">CCMP1776</strain>
    </source>
</reference>
<dbReference type="OrthoDB" id="10256606at2759"/>
<feature type="region of interest" description="Disordered" evidence="6">
    <location>
        <begin position="199"/>
        <end position="227"/>
    </location>
</feature>
<evidence type="ECO:0000256" key="1">
    <source>
        <dbReference type="ARBA" id="ARBA00004123"/>
    </source>
</evidence>
<dbReference type="Pfam" id="PF03876">
    <property type="entry name" value="SHS2_Rpb7-N"/>
    <property type="match status" value="1"/>
</dbReference>
<organism evidence="9 10">
    <name type="scientific">Nannochloropsis salina CCMP1776</name>
    <dbReference type="NCBI Taxonomy" id="1027361"/>
    <lineage>
        <taxon>Eukaryota</taxon>
        <taxon>Sar</taxon>
        <taxon>Stramenopiles</taxon>
        <taxon>Ochrophyta</taxon>
        <taxon>Eustigmatophyceae</taxon>
        <taxon>Eustigmatales</taxon>
        <taxon>Monodopsidaceae</taxon>
        <taxon>Microchloropsis</taxon>
        <taxon>Microchloropsis salina</taxon>
    </lineage>
</organism>
<evidence type="ECO:0000313" key="10">
    <source>
        <dbReference type="Proteomes" id="UP000355283"/>
    </source>
</evidence>
<dbReference type="AlphaFoldDB" id="A0A4D9CXH6"/>
<name>A0A4D9CXH6_9STRA</name>
<evidence type="ECO:0000313" key="9">
    <source>
        <dbReference type="EMBL" id="TFJ83696.1"/>
    </source>
</evidence>
<comment type="subcellular location">
    <subcellularLocation>
        <location evidence="1">Nucleus</location>
    </subcellularLocation>
</comment>
<keyword evidence="4" id="KW-0804">Transcription</keyword>
<evidence type="ECO:0008006" key="11">
    <source>
        <dbReference type="Google" id="ProtNLM"/>
    </source>
</evidence>
<dbReference type="EMBL" id="SDOX01000021">
    <property type="protein sequence ID" value="TFJ83696.1"/>
    <property type="molecule type" value="Genomic_DNA"/>
</dbReference>
<dbReference type="GO" id="GO:0006384">
    <property type="term" value="P:transcription initiation at RNA polymerase III promoter"/>
    <property type="evidence" value="ECO:0007669"/>
    <property type="project" value="TreeGrafter"/>
</dbReference>
<evidence type="ECO:0000256" key="3">
    <source>
        <dbReference type="ARBA" id="ARBA00022478"/>
    </source>
</evidence>
<accession>A0A4D9CXH6</accession>
<dbReference type="Gene3D" id="3.30.1490.120">
    <property type="entry name" value="RNA polymerase Rpb7-like, N-terminal domain"/>
    <property type="match status" value="1"/>
</dbReference>
<dbReference type="InterPro" id="IPR013238">
    <property type="entry name" value="RNA_pol_III_Rbc25"/>
</dbReference>
<keyword evidence="3" id="KW-0240">DNA-directed RNA polymerase</keyword>
<keyword evidence="5" id="KW-0539">Nucleus</keyword>
<dbReference type="SUPFAM" id="SSF50249">
    <property type="entry name" value="Nucleic acid-binding proteins"/>
    <property type="match status" value="1"/>
</dbReference>
<dbReference type="Gene3D" id="2.40.50.140">
    <property type="entry name" value="Nucleic acid-binding proteins"/>
    <property type="match status" value="1"/>
</dbReference>
<gene>
    <name evidence="9" type="ORF">NSK_004800</name>
</gene>
<dbReference type="InterPro" id="IPR012340">
    <property type="entry name" value="NA-bd_OB-fold"/>
</dbReference>
<dbReference type="InterPro" id="IPR005576">
    <property type="entry name" value="Rpb7-like_N"/>
</dbReference>
<dbReference type="Pfam" id="PF08292">
    <property type="entry name" value="RNA_pol_Rbc25"/>
    <property type="match status" value="1"/>
</dbReference>
<dbReference type="PANTHER" id="PTHR12709:SF1">
    <property type="entry name" value="DNA-DIRECTED RNA POLYMERASE III SUBUNIT RPC8"/>
    <property type="match status" value="1"/>
</dbReference>
<dbReference type="GO" id="GO:0005666">
    <property type="term" value="C:RNA polymerase III complex"/>
    <property type="evidence" value="ECO:0007669"/>
    <property type="project" value="TreeGrafter"/>
</dbReference>
<dbReference type="GO" id="GO:0003899">
    <property type="term" value="F:DNA-directed RNA polymerase activity"/>
    <property type="evidence" value="ECO:0007669"/>
    <property type="project" value="InterPro"/>
</dbReference>
<evidence type="ECO:0000256" key="2">
    <source>
        <dbReference type="ARBA" id="ARBA00009307"/>
    </source>
</evidence>
<dbReference type="NCBIfam" id="TIGR00448">
    <property type="entry name" value="rpoE"/>
    <property type="match status" value="1"/>
</dbReference>
<evidence type="ECO:0000256" key="6">
    <source>
        <dbReference type="SAM" id="MobiDB-lite"/>
    </source>
</evidence>
<dbReference type="InterPro" id="IPR004519">
    <property type="entry name" value="RNAP_E/RPC8"/>
</dbReference>
<evidence type="ECO:0000256" key="4">
    <source>
        <dbReference type="ARBA" id="ARBA00023163"/>
    </source>
</evidence>
<dbReference type="InterPro" id="IPR036898">
    <property type="entry name" value="RNA_pol_Rpb7-like_N_sf"/>
</dbReference>
<protein>
    <recommendedName>
        <fullName evidence="11">RNA polymerase III subunit Rpc25 domain-containing protein</fullName>
    </recommendedName>
</protein>
<evidence type="ECO:0000256" key="5">
    <source>
        <dbReference type="ARBA" id="ARBA00023242"/>
    </source>
</evidence>
<comment type="caution">
    <text evidence="9">The sequence shown here is derived from an EMBL/GenBank/DDBJ whole genome shotgun (WGS) entry which is preliminary data.</text>
</comment>
<evidence type="ECO:0000259" key="7">
    <source>
        <dbReference type="Pfam" id="PF03876"/>
    </source>
</evidence>
<sequence>MFQLAVIRDTIKVPPASFNRNQIEVLTEEVDRKYANRIVMDVGLGVCLYDFVDIGDAYLYPSDGAAHHRVTFRLMVFRPFIGEVLVGRVKQCSENGIKISLGFFDDIFVPSYLLQTPSEFDPRENVWVWSYSSDEPGEPAVRYPMEVDEFIRFRVRSVNFTHTKYSGSGGSGAVGGLGNVATGPVGTVGNPVNPKVEVEGGGLGQVRRPRSDTLTGDESVGGPLPPMQLLGTTNEDGLGMLAWWG</sequence>
<keyword evidence="10" id="KW-1185">Reference proteome</keyword>
<dbReference type="SUPFAM" id="SSF88798">
    <property type="entry name" value="N-terminal, heterodimerisation domain of RBP7 (RpoE)"/>
    <property type="match status" value="1"/>
</dbReference>
<dbReference type="GO" id="GO:0003677">
    <property type="term" value="F:DNA binding"/>
    <property type="evidence" value="ECO:0007669"/>
    <property type="project" value="InterPro"/>
</dbReference>
<feature type="domain" description="RNA polymerase Rpb7-like N-terminal" evidence="7">
    <location>
        <begin position="8"/>
        <end position="64"/>
    </location>
</feature>
<dbReference type="InterPro" id="IPR045113">
    <property type="entry name" value="Rpb7-like"/>
</dbReference>
<dbReference type="CDD" id="cd04330">
    <property type="entry name" value="RNAP_III_Rpc25_N"/>
    <property type="match status" value="1"/>
</dbReference>
<comment type="similarity">
    <text evidence="2">Belongs to the eukaryotic RPB7/RPC8 RNA polymerase subunit family.</text>
</comment>
<dbReference type="PANTHER" id="PTHR12709">
    <property type="entry name" value="DNA-DIRECTED RNA POLYMERASE II, III"/>
    <property type="match status" value="1"/>
</dbReference>
<evidence type="ECO:0000259" key="8">
    <source>
        <dbReference type="Pfam" id="PF08292"/>
    </source>
</evidence>
<dbReference type="Proteomes" id="UP000355283">
    <property type="component" value="Unassembled WGS sequence"/>
</dbReference>
<feature type="domain" description="RNA polymerase III subunit Rpc25" evidence="8">
    <location>
        <begin position="83"/>
        <end position="244"/>
    </location>
</feature>
<proteinExistence type="inferred from homology"/>